<evidence type="ECO:0000313" key="1">
    <source>
        <dbReference type="EMBL" id="CAG9621594.1"/>
    </source>
</evidence>
<dbReference type="Proteomes" id="UP000789833">
    <property type="component" value="Unassembled WGS sequence"/>
</dbReference>
<accession>A0ABM8YNM3</accession>
<proteinExistence type="predicted"/>
<comment type="caution">
    <text evidence="1">The sequence shown here is derived from an EMBL/GenBank/DDBJ whole genome shotgun (WGS) entry which is preliminary data.</text>
</comment>
<sequence length="36" mass="4395">MVKKHFLDRFLHCKDEKNYTLVRHDILEGLKKLIRG</sequence>
<evidence type="ECO:0000313" key="2">
    <source>
        <dbReference type="Proteomes" id="UP000789833"/>
    </source>
</evidence>
<reference evidence="1 2" key="1">
    <citation type="submission" date="2021-10" db="EMBL/GenBank/DDBJ databases">
        <authorList>
            <person name="Criscuolo A."/>
        </authorList>
    </citation>
    <scope>NUCLEOTIDE SEQUENCE [LARGE SCALE GENOMIC DNA]</scope>
    <source>
        <strain evidence="2">CIP 111883</strain>
    </source>
</reference>
<name>A0ABM8YNM3_9BACI</name>
<keyword evidence="2" id="KW-1185">Reference proteome</keyword>
<gene>
    <name evidence="1" type="ORF">BACCIP111883_02367</name>
</gene>
<dbReference type="EMBL" id="CAKJTJ010000011">
    <property type="protein sequence ID" value="CAG9621594.1"/>
    <property type="molecule type" value="Genomic_DNA"/>
</dbReference>
<protein>
    <submittedName>
        <fullName evidence="1">Uncharacterized protein</fullName>
    </submittedName>
</protein>
<organism evidence="1 2">
    <name type="scientific">Sutcliffiella rhizosphaerae</name>
    <dbReference type="NCBI Taxonomy" id="2880967"/>
    <lineage>
        <taxon>Bacteria</taxon>
        <taxon>Bacillati</taxon>
        <taxon>Bacillota</taxon>
        <taxon>Bacilli</taxon>
        <taxon>Bacillales</taxon>
        <taxon>Bacillaceae</taxon>
        <taxon>Sutcliffiella</taxon>
    </lineage>
</organism>